<feature type="region of interest" description="Disordered" evidence="1">
    <location>
        <begin position="1"/>
        <end position="156"/>
    </location>
</feature>
<organism evidence="2 3">
    <name type="scientific">Streblomastix strix</name>
    <dbReference type="NCBI Taxonomy" id="222440"/>
    <lineage>
        <taxon>Eukaryota</taxon>
        <taxon>Metamonada</taxon>
        <taxon>Preaxostyla</taxon>
        <taxon>Oxymonadida</taxon>
        <taxon>Streblomastigidae</taxon>
        <taxon>Streblomastix</taxon>
    </lineage>
</organism>
<dbReference type="Proteomes" id="UP000324800">
    <property type="component" value="Unassembled WGS sequence"/>
</dbReference>
<name>A0A5J4WPP7_9EUKA</name>
<sequence>GTVGQLSGLQPSSGAEGPGLNAGLKPVEAGLISAGNRERTEPQINEDRDENAEEEEDEQTDEAALNQNKDYRVNIISQPPVQENLGTQPQNIQGLNALRQMNKDDTSPAPVEVHEKPKRGKGSKQSKSEGLTTSDEPSQGNNAQAQIKTTSKVPKIKAVFKRGKKTAEENIVPDRTGTLQPREISVEISLWNRGEERADDNGSSVEGAKDLRIDVQREKRWNWGVGLKDLHKHGNKQGKENSQILDFI</sequence>
<gene>
    <name evidence="2" type="ORF">EZS28_007880</name>
</gene>
<reference evidence="2 3" key="1">
    <citation type="submission" date="2019-03" db="EMBL/GenBank/DDBJ databases">
        <title>Single cell metagenomics reveals metabolic interactions within the superorganism composed of flagellate Streblomastix strix and complex community of Bacteroidetes bacteria on its surface.</title>
        <authorList>
            <person name="Treitli S.C."/>
            <person name="Kolisko M."/>
            <person name="Husnik F."/>
            <person name="Keeling P."/>
            <person name="Hampl V."/>
        </authorList>
    </citation>
    <scope>NUCLEOTIDE SEQUENCE [LARGE SCALE GENOMIC DNA]</scope>
    <source>
        <strain evidence="2">ST1C</strain>
    </source>
</reference>
<evidence type="ECO:0000256" key="1">
    <source>
        <dbReference type="SAM" id="MobiDB-lite"/>
    </source>
</evidence>
<feature type="compositionally biased region" description="Acidic residues" evidence="1">
    <location>
        <begin position="47"/>
        <end position="61"/>
    </location>
</feature>
<feature type="region of interest" description="Disordered" evidence="1">
    <location>
        <begin position="229"/>
        <end position="248"/>
    </location>
</feature>
<feature type="compositionally biased region" description="Polar residues" evidence="1">
    <location>
        <begin position="125"/>
        <end position="152"/>
    </location>
</feature>
<feature type="compositionally biased region" description="Polar residues" evidence="1">
    <location>
        <begin position="75"/>
        <end position="94"/>
    </location>
</feature>
<accession>A0A5J4WPP7</accession>
<dbReference type="EMBL" id="SNRW01001389">
    <property type="protein sequence ID" value="KAA6396586.1"/>
    <property type="molecule type" value="Genomic_DNA"/>
</dbReference>
<evidence type="ECO:0000313" key="3">
    <source>
        <dbReference type="Proteomes" id="UP000324800"/>
    </source>
</evidence>
<feature type="non-terminal residue" evidence="2">
    <location>
        <position position="1"/>
    </location>
</feature>
<comment type="caution">
    <text evidence="2">The sequence shown here is derived from an EMBL/GenBank/DDBJ whole genome shotgun (WGS) entry which is preliminary data.</text>
</comment>
<feature type="compositionally biased region" description="Polar residues" evidence="1">
    <location>
        <begin position="1"/>
        <end position="13"/>
    </location>
</feature>
<proteinExistence type="predicted"/>
<protein>
    <submittedName>
        <fullName evidence="2">Uncharacterized protein</fullName>
    </submittedName>
</protein>
<evidence type="ECO:0000313" key="2">
    <source>
        <dbReference type="EMBL" id="KAA6396586.1"/>
    </source>
</evidence>
<dbReference type="AlphaFoldDB" id="A0A5J4WPP7"/>